<evidence type="ECO:0000313" key="9">
    <source>
        <dbReference type="EMBL" id="MCK0209691.1"/>
    </source>
</evidence>
<dbReference type="EC" id="1.14.14.5" evidence="2 7"/>
<evidence type="ECO:0000256" key="6">
    <source>
        <dbReference type="ARBA" id="ARBA00023033"/>
    </source>
</evidence>
<dbReference type="Proteomes" id="UP001202867">
    <property type="component" value="Unassembled WGS sequence"/>
</dbReference>
<keyword evidence="10" id="KW-1185">Reference proteome</keyword>
<name>A0ABT0DQZ2_9HYPH</name>
<evidence type="ECO:0000256" key="3">
    <source>
        <dbReference type="ARBA" id="ARBA00022630"/>
    </source>
</evidence>
<gene>
    <name evidence="7 9" type="primary">ssuD</name>
    <name evidence="9" type="ORF">MWN33_16785</name>
</gene>
<sequence>MTLSSTADDGLNVLWFLPTHGDGRYLGTSAGARETDIDYLRQVAQAADRLSYYGVLIPTGKSCEDSWLVASALAPVTKRLRYLVAVRPGLASPTLYARMTATLDRISGGRLLINIVTGGDPVENAGDGIFLNHDERYEVTDEFLQVYRRLIAGEHVSYAGRHIRVEDAHLLFPPQQEGGPALYFGGSSEAANKVAAEHVDKYLTWGEPPAAVEAKIKQVRALAEAEGRKVSFGIRLHVIARETDAKAWEAAEDLIRHLDDDTIASAQKVFSRLDSVGQARMSALHGGRRDKLEISPNLWAGVGLVRGGAGTALVGSGETVAARMREYADLGIDSFILSGYPHLEEAYRVAELVLPRLKLNHSTAQAGGKVNTGPFGETIANDYRPPIRAAQS</sequence>
<dbReference type="InterPro" id="IPR011251">
    <property type="entry name" value="Luciferase-like_dom"/>
</dbReference>
<evidence type="ECO:0000256" key="5">
    <source>
        <dbReference type="ARBA" id="ARBA00023002"/>
    </source>
</evidence>
<feature type="domain" description="Luciferase-like" evidence="8">
    <location>
        <begin position="13"/>
        <end position="333"/>
    </location>
</feature>
<comment type="catalytic activity">
    <reaction evidence="7">
        <text>an alkanesulfonate + FMNH2 + O2 = an aldehyde + FMN + sulfite + H2O + 2 H(+)</text>
        <dbReference type="Rhea" id="RHEA:23064"/>
        <dbReference type="ChEBI" id="CHEBI:15377"/>
        <dbReference type="ChEBI" id="CHEBI:15378"/>
        <dbReference type="ChEBI" id="CHEBI:15379"/>
        <dbReference type="ChEBI" id="CHEBI:17359"/>
        <dbReference type="ChEBI" id="CHEBI:17478"/>
        <dbReference type="ChEBI" id="CHEBI:57618"/>
        <dbReference type="ChEBI" id="CHEBI:58210"/>
        <dbReference type="ChEBI" id="CHEBI:134249"/>
        <dbReference type="EC" id="1.14.14.5"/>
    </reaction>
</comment>
<evidence type="ECO:0000256" key="2">
    <source>
        <dbReference type="ARBA" id="ARBA00012113"/>
    </source>
</evidence>
<dbReference type="PANTHER" id="PTHR42847:SF4">
    <property type="entry name" value="ALKANESULFONATE MONOOXYGENASE-RELATED"/>
    <property type="match status" value="1"/>
</dbReference>
<dbReference type="EMBL" id="JALKCG010000008">
    <property type="protein sequence ID" value="MCK0209691.1"/>
    <property type="molecule type" value="Genomic_DNA"/>
</dbReference>
<keyword evidence="4 7" id="KW-0288">FMN</keyword>
<comment type="similarity">
    <text evidence="1 7">Belongs to the SsuD family.</text>
</comment>
<dbReference type="InterPro" id="IPR050172">
    <property type="entry name" value="SsuD_RutA_monooxygenase"/>
</dbReference>
<dbReference type="InterPro" id="IPR036661">
    <property type="entry name" value="Luciferase-like_sf"/>
</dbReference>
<evidence type="ECO:0000256" key="1">
    <source>
        <dbReference type="ARBA" id="ARBA00007044"/>
    </source>
</evidence>
<evidence type="ECO:0000256" key="4">
    <source>
        <dbReference type="ARBA" id="ARBA00022643"/>
    </source>
</evidence>
<dbReference type="NCBIfam" id="TIGR03565">
    <property type="entry name" value="alk_sulf_monoox"/>
    <property type="match status" value="1"/>
</dbReference>
<dbReference type="CDD" id="cd01094">
    <property type="entry name" value="Alkanesulfonate_monoxygenase"/>
    <property type="match status" value="1"/>
</dbReference>
<dbReference type="Gene3D" id="3.20.20.30">
    <property type="entry name" value="Luciferase-like domain"/>
    <property type="match status" value="1"/>
</dbReference>
<protein>
    <recommendedName>
        <fullName evidence="2 7">Alkanesulfonate monooxygenase</fullName>
        <ecNumber evidence="2 7">1.14.14.5</ecNumber>
    </recommendedName>
    <alternativeName>
        <fullName evidence="7">FMNH2-dependent aliphatic sulfonate monooxygenase</fullName>
    </alternativeName>
</protein>
<dbReference type="SUPFAM" id="SSF51679">
    <property type="entry name" value="Bacterial luciferase-like"/>
    <property type="match status" value="1"/>
</dbReference>
<accession>A0ABT0DQZ2</accession>
<evidence type="ECO:0000313" key="10">
    <source>
        <dbReference type="Proteomes" id="UP001202867"/>
    </source>
</evidence>
<dbReference type="Pfam" id="PF00296">
    <property type="entry name" value="Bac_luciferase"/>
    <property type="match status" value="1"/>
</dbReference>
<keyword evidence="6 7" id="KW-0503">Monooxygenase</keyword>
<organism evidence="9 10">
    <name type="scientific">Ancylobacter koreensis</name>
    <dbReference type="NCBI Taxonomy" id="266121"/>
    <lineage>
        <taxon>Bacteria</taxon>
        <taxon>Pseudomonadati</taxon>
        <taxon>Pseudomonadota</taxon>
        <taxon>Alphaproteobacteria</taxon>
        <taxon>Hyphomicrobiales</taxon>
        <taxon>Xanthobacteraceae</taxon>
        <taxon>Ancylobacter</taxon>
    </lineage>
</organism>
<evidence type="ECO:0000256" key="7">
    <source>
        <dbReference type="HAMAP-Rule" id="MF_01229"/>
    </source>
</evidence>
<dbReference type="NCBIfam" id="NF001939">
    <property type="entry name" value="PRK00719.1"/>
    <property type="match status" value="1"/>
</dbReference>
<proteinExistence type="inferred from homology"/>
<dbReference type="RefSeq" id="WP_247202192.1">
    <property type="nucleotide sequence ID" value="NZ_JALKCG010000008.1"/>
</dbReference>
<reference evidence="10" key="2">
    <citation type="submission" date="2023-07" db="EMBL/GenBank/DDBJ databases">
        <title>Ancylobacter moscoviensis sp. nov., facultatively methylotrophic bacteria from activated sludge and the reclassification of Starkeya novella (Starkey 1934) Kelly et al. 2000 as Ancylobacter novellus comb. nov., Starkeya koreensis Im et al. 2006 as Ancylobacter koreensis comb.nov., Angulomicrobium tetraedrale Vasil'eva et al. 1986 as Ancylobacter tetraedralis comb. nov., Angulomicrobium amanitiforme Fritz et al. 2004 as Ancylobacter amanitiformis comb. nov. and Methylorhabdus multivorans Doronina et al. 1996 as Ancylobacter multivorans comb. nov. and emended description of the genus Ancylobacter.</title>
        <authorList>
            <person name="Doronina N."/>
            <person name="Chemodurova A."/>
            <person name="Grouzdev D."/>
            <person name="Koziaeva V."/>
            <person name="Shi W."/>
            <person name="Wu L."/>
            <person name="Kaparullina E."/>
        </authorList>
    </citation>
    <scope>NUCLEOTIDE SEQUENCE [LARGE SCALE GENOMIC DNA]</scope>
    <source>
        <strain evidence="10">Jip08</strain>
    </source>
</reference>
<dbReference type="InterPro" id="IPR019911">
    <property type="entry name" value="Alkanesulphonate_mOase_FMN-dep"/>
</dbReference>
<dbReference type="GO" id="GO:0004497">
    <property type="term" value="F:monooxygenase activity"/>
    <property type="evidence" value="ECO:0007669"/>
    <property type="project" value="UniProtKB-KW"/>
</dbReference>
<comment type="function">
    <text evidence="7">Catalyzes the desulfonation of aliphatic sulfonates.</text>
</comment>
<comment type="caution">
    <text evidence="9">The sequence shown here is derived from an EMBL/GenBank/DDBJ whole genome shotgun (WGS) entry which is preliminary data.</text>
</comment>
<evidence type="ECO:0000259" key="8">
    <source>
        <dbReference type="Pfam" id="PF00296"/>
    </source>
</evidence>
<dbReference type="PANTHER" id="PTHR42847">
    <property type="entry name" value="ALKANESULFONATE MONOOXYGENASE"/>
    <property type="match status" value="1"/>
</dbReference>
<keyword evidence="5 7" id="KW-0560">Oxidoreductase</keyword>
<reference evidence="9 10" key="1">
    <citation type="submission" date="2022-04" db="EMBL/GenBank/DDBJ databases">
        <authorList>
            <person name="Grouzdev D.S."/>
            <person name="Pantiukh K.S."/>
            <person name="Krutkina M.S."/>
        </authorList>
    </citation>
    <scope>NUCLEOTIDE SEQUENCE [LARGE SCALE GENOMIC DNA]</scope>
    <source>
        <strain evidence="9 10">Jip08</strain>
    </source>
</reference>
<keyword evidence="3 7" id="KW-0285">Flavoprotein</keyword>
<dbReference type="HAMAP" id="MF_01229">
    <property type="entry name" value="Alkanesulf_monooxygen"/>
    <property type="match status" value="1"/>
</dbReference>